<proteinExistence type="predicted"/>
<sequence>MKTKTTTFFFVLFVTLLLTFGPLQADAEKANHRRLVLLSKDWNYDPGASSDEGNHHHYTQEKPPAGGR</sequence>
<dbReference type="EMBL" id="CM046388">
    <property type="protein sequence ID" value="KAI8572383.1"/>
    <property type="molecule type" value="Genomic_DNA"/>
</dbReference>
<dbReference type="Proteomes" id="UP001062846">
    <property type="component" value="Chromosome 1"/>
</dbReference>
<comment type="caution">
    <text evidence="1">The sequence shown here is derived from an EMBL/GenBank/DDBJ whole genome shotgun (WGS) entry which is preliminary data.</text>
</comment>
<organism evidence="1 2">
    <name type="scientific">Rhododendron molle</name>
    <name type="common">Chinese azalea</name>
    <name type="synonym">Azalea mollis</name>
    <dbReference type="NCBI Taxonomy" id="49168"/>
    <lineage>
        <taxon>Eukaryota</taxon>
        <taxon>Viridiplantae</taxon>
        <taxon>Streptophyta</taxon>
        <taxon>Embryophyta</taxon>
        <taxon>Tracheophyta</taxon>
        <taxon>Spermatophyta</taxon>
        <taxon>Magnoliopsida</taxon>
        <taxon>eudicotyledons</taxon>
        <taxon>Gunneridae</taxon>
        <taxon>Pentapetalae</taxon>
        <taxon>asterids</taxon>
        <taxon>Ericales</taxon>
        <taxon>Ericaceae</taxon>
        <taxon>Ericoideae</taxon>
        <taxon>Rhodoreae</taxon>
        <taxon>Rhododendron</taxon>
    </lineage>
</organism>
<keyword evidence="2" id="KW-1185">Reference proteome</keyword>
<evidence type="ECO:0000313" key="2">
    <source>
        <dbReference type="Proteomes" id="UP001062846"/>
    </source>
</evidence>
<reference evidence="1" key="1">
    <citation type="submission" date="2022-02" db="EMBL/GenBank/DDBJ databases">
        <title>Plant Genome Project.</title>
        <authorList>
            <person name="Zhang R.-G."/>
        </authorList>
    </citation>
    <scope>NUCLEOTIDE SEQUENCE</scope>
    <source>
        <strain evidence="1">AT1</strain>
    </source>
</reference>
<protein>
    <submittedName>
        <fullName evidence="1">Uncharacterized protein</fullName>
    </submittedName>
</protein>
<accession>A0ACC0Q5W8</accession>
<name>A0ACC0Q5W8_RHOML</name>
<evidence type="ECO:0000313" key="1">
    <source>
        <dbReference type="EMBL" id="KAI8572383.1"/>
    </source>
</evidence>
<gene>
    <name evidence="1" type="ORF">RHMOL_Rhmol01G0194300</name>
</gene>